<dbReference type="OrthoDB" id="3553147at2759"/>
<protein>
    <submittedName>
        <fullName evidence="3">HET-domain-containing protein</fullName>
    </submittedName>
</protein>
<dbReference type="EMBL" id="KV875095">
    <property type="protein sequence ID" value="OIW32767.1"/>
    <property type="molecule type" value="Genomic_DNA"/>
</dbReference>
<name>A0A1J7IYE0_9PEZI</name>
<dbReference type="Pfam" id="PF06985">
    <property type="entry name" value="HET"/>
    <property type="match status" value="1"/>
</dbReference>
<dbReference type="InterPro" id="IPR010730">
    <property type="entry name" value="HET"/>
</dbReference>
<accession>A0A1J7IYE0</accession>
<feature type="compositionally biased region" description="Acidic residues" evidence="1">
    <location>
        <begin position="715"/>
        <end position="736"/>
    </location>
</feature>
<dbReference type="InterPro" id="IPR052895">
    <property type="entry name" value="HetReg/Transcr_Mod"/>
</dbReference>
<dbReference type="AlphaFoldDB" id="A0A1J7IYE0"/>
<keyword evidence="4" id="KW-1185">Reference proteome</keyword>
<evidence type="ECO:0000313" key="3">
    <source>
        <dbReference type="EMBL" id="OIW32767.1"/>
    </source>
</evidence>
<feature type="compositionally biased region" description="Polar residues" evidence="1">
    <location>
        <begin position="744"/>
        <end position="762"/>
    </location>
</feature>
<dbReference type="STRING" id="1408157.A0A1J7IYE0"/>
<evidence type="ECO:0000259" key="2">
    <source>
        <dbReference type="Pfam" id="PF06985"/>
    </source>
</evidence>
<gene>
    <name evidence="3" type="ORF">CONLIGDRAFT_713020</name>
</gene>
<feature type="domain" description="Heterokaryon incompatibility" evidence="2">
    <location>
        <begin position="46"/>
        <end position="208"/>
    </location>
</feature>
<evidence type="ECO:0000313" key="4">
    <source>
        <dbReference type="Proteomes" id="UP000182658"/>
    </source>
</evidence>
<reference evidence="3 4" key="1">
    <citation type="submission" date="2016-10" db="EMBL/GenBank/DDBJ databases">
        <title>Draft genome sequence of Coniochaeta ligniaria NRRL30616, a lignocellulolytic fungus for bioabatement of inhibitors in plant biomass hydrolysates.</title>
        <authorList>
            <consortium name="DOE Joint Genome Institute"/>
            <person name="Jimenez D.J."/>
            <person name="Hector R.E."/>
            <person name="Riley R."/>
            <person name="Sun H."/>
            <person name="Grigoriev I.V."/>
            <person name="Van Elsas J.D."/>
            <person name="Nichols N.N."/>
        </authorList>
    </citation>
    <scope>NUCLEOTIDE SEQUENCE [LARGE SCALE GENOMIC DNA]</scope>
    <source>
        <strain evidence="3 4">NRRL 30616</strain>
    </source>
</reference>
<dbReference type="Proteomes" id="UP000182658">
    <property type="component" value="Unassembled WGS sequence"/>
</dbReference>
<evidence type="ECO:0000256" key="1">
    <source>
        <dbReference type="SAM" id="MobiDB-lite"/>
    </source>
</evidence>
<sequence>MSAPVYQPVASAEGEIRLLILLPASNHDADIQCELKTARLSDKPTFEALSYTWGSIGKADEIRLNGHKFPVWENAGAALRQLRLPKKSRHLWVDAICINQDDLQERSEQVLLMQQIYGQAEQVCVWLGELTDGGIVGMKELQNKVWSVGWHQFKIDRKYGKPTLPWTEQFTTSRGIMNRSALVEEQSNREVREILDRPWWRRTWIIQEAVLAQKIIIMIGSEATTWESIDAFFRRIAWTTDRMEVFGLPVHEKDLFPDRLYRTISDFREKWHSSPDTVKLLDVLYRFRQLECSNASDKIYGFLGIIPEVVDMGLVPDYRSTVADVYRHFARQHIDKTTSLDVLNCKREWQGARTASATMQAYSILDQAKYYDVHALIEDAPGKAPRRGWARLPDGWERIPNGNTTLFKDNKTGLVLEKSPLEGLTPCPAEYYTKQRALPPGWTKRWDNIGCQTVDYGVEQTEEEKSVESRKDELRHHLSTLPSWVPNWAFPTAWDPEPLIAFDMSSRQYWAAGDILPHVRSESDSHILSLDGLIFDTIEQLSPAWHPETDVAPISRKGSKTLLAWEELGTADRQDCPYNATLGRTNALWRTMIGDKAGDEAAPDDERFYVETWYDRVGWAKDQPDLTSLGPLDATLVEQEMKGLENEMLYHFVALNPSRYPEFGEKLRQSNRDGEHIIKRYGEYMRRIHRVCAHRALFVTKMGYIGLAPWNAREGDEESEQQESEQQESEQQESEQQESGQPKPWQQESEQPKPWQQESGQQEDLRQGYPRPRSD</sequence>
<proteinExistence type="predicted"/>
<dbReference type="PANTHER" id="PTHR24148">
    <property type="entry name" value="ANKYRIN REPEAT DOMAIN-CONTAINING PROTEIN 39 HOMOLOG-RELATED"/>
    <property type="match status" value="1"/>
</dbReference>
<feature type="region of interest" description="Disordered" evidence="1">
    <location>
        <begin position="713"/>
        <end position="775"/>
    </location>
</feature>
<dbReference type="PANTHER" id="PTHR24148:SF73">
    <property type="entry name" value="HET DOMAIN PROTEIN (AFU_ORTHOLOGUE AFUA_8G01020)"/>
    <property type="match status" value="1"/>
</dbReference>
<organism evidence="3 4">
    <name type="scientific">Coniochaeta ligniaria NRRL 30616</name>
    <dbReference type="NCBI Taxonomy" id="1408157"/>
    <lineage>
        <taxon>Eukaryota</taxon>
        <taxon>Fungi</taxon>
        <taxon>Dikarya</taxon>
        <taxon>Ascomycota</taxon>
        <taxon>Pezizomycotina</taxon>
        <taxon>Sordariomycetes</taxon>
        <taxon>Sordariomycetidae</taxon>
        <taxon>Coniochaetales</taxon>
        <taxon>Coniochaetaceae</taxon>
        <taxon>Coniochaeta</taxon>
    </lineage>
</organism>
<dbReference type="InParanoid" id="A0A1J7IYE0"/>